<reference evidence="2" key="3">
    <citation type="submission" date="2020-02" db="EMBL/GenBank/DDBJ databases">
        <authorList>
            <person name="Matsumoto Y."/>
            <person name="Motooka D."/>
            <person name="Nakamura S."/>
        </authorList>
    </citation>
    <scope>NUCLEOTIDE SEQUENCE</scope>
    <source>
        <strain evidence="2">JCM 16367</strain>
    </source>
</reference>
<gene>
    <name evidence="3" type="ORF">BST37_02135</name>
    <name evidence="2" type="ORF">MNVI_04630</name>
</gene>
<dbReference type="Gene3D" id="1.10.10.10">
    <property type="entry name" value="Winged helix-like DNA-binding domain superfamily/Winged helix DNA-binding domain"/>
    <property type="match status" value="1"/>
</dbReference>
<name>A0A7I7P9A5_9MYCO</name>
<dbReference type="EMBL" id="AP022583">
    <property type="protein sequence ID" value="BBY05145.1"/>
    <property type="molecule type" value="Genomic_DNA"/>
</dbReference>
<dbReference type="InterPro" id="IPR036390">
    <property type="entry name" value="WH_DNA-bd_sf"/>
</dbReference>
<evidence type="ECO:0000313" key="4">
    <source>
        <dbReference type="Proteomes" id="UP000192374"/>
    </source>
</evidence>
<dbReference type="InterPro" id="IPR005149">
    <property type="entry name" value="Tscrpt_reg_PadR_N"/>
</dbReference>
<dbReference type="RefSeq" id="WP_083084939.1">
    <property type="nucleotide sequence ID" value="NZ_AP022583.1"/>
</dbReference>
<evidence type="ECO:0000313" key="2">
    <source>
        <dbReference type="EMBL" id="BBY05145.1"/>
    </source>
</evidence>
<proteinExistence type="predicted"/>
<evidence type="ECO:0000313" key="5">
    <source>
        <dbReference type="Proteomes" id="UP000466894"/>
    </source>
</evidence>
<keyword evidence="4" id="KW-1185">Reference proteome</keyword>
<dbReference type="InterPro" id="IPR036388">
    <property type="entry name" value="WH-like_DNA-bd_sf"/>
</dbReference>
<evidence type="ECO:0000259" key="1">
    <source>
        <dbReference type="Pfam" id="PF03551"/>
    </source>
</evidence>
<sequence length="200" mass="22140">MPYRLTPLGVAVLALLRDRPMHGYEMFQILVDRRADRIVKVRPGSLYHVVDRLAEEKLIRRAATSRHGNRPERAIYEITDAGVEALTERVRELVAIPTDEFPQFVTALAEMHHLDTDTAAEAVSSRVAALEADVAEMMALRDANAASTAVVVALDYLLATTRAQVTWLREFAAALDSGDLPWQHAPRLDAIADSGSEVEK</sequence>
<dbReference type="PANTHER" id="PTHR43252">
    <property type="entry name" value="TRANSCRIPTIONAL REGULATOR YQJI"/>
    <property type="match status" value="1"/>
</dbReference>
<dbReference type="Proteomes" id="UP000192374">
    <property type="component" value="Unassembled WGS sequence"/>
</dbReference>
<accession>A0A7I7P9A5</accession>
<feature type="domain" description="Transcription regulator PadR N-terminal" evidence="1">
    <location>
        <begin position="12"/>
        <end position="87"/>
    </location>
</feature>
<dbReference type="Pfam" id="PF03551">
    <property type="entry name" value="PadR"/>
    <property type="match status" value="1"/>
</dbReference>
<dbReference type="Proteomes" id="UP000466894">
    <property type="component" value="Chromosome"/>
</dbReference>
<protein>
    <submittedName>
        <fullName evidence="2">PadR family transcriptional regulator</fullName>
    </submittedName>
</protein>
<dbReference type="OrthoDB" id="8443918at2"/>
<dbReference type="AlphaFoldDB" id="A0A7I7P9A5"/>
<dbReference type="KEGG" id="mnv:MNVI_04630"/>
<dbReference type="PANTHER" id="PTHR43252:SF2">
    <property type="entry name" value="TRANSCRIPTION REGULATOR, PADR-LIKE FAMILY"/>
    <property type="match status" value="1"/>
</dbReference>
<evidence type="ECO:0000313" key="3">
    <source>
        <dbReference type="EMBL" id="ORB18240.1"/>
    </source>
</evidence>
<reference evidence="2 5" key="2">
    <citation type="journal article" date="2019" name="Emerg. Microbes Infect.">
        <title>Comprehensive subspecies identification of 175 nontuberculous mycobacteria species based on 7547 genomic profiles.</title>
        <authorList>
            <person name="Matsumoto Y."/>
            <person name="Kinjo T."/>
            <person name="Motooka D."/>
            <person name="Nabeya D."/>
            <person name="Jung N."/>
            <person name="Uechi K."/>
            <person name="Horii T."/>
            <person name="Iida T."/>
            <person name="Fujita J."/>
            <person name="Nakamura S."/>
        </authorList>
    </citation>
    <scope>NUCLEOTIDE SEQUENCE [LARGE SCALE GENOMIC DNA]</scope>
    <source>
        <strain evidence="2 5">JCM 16367</strain>
    </source>
</reference>
<organism evidence="2 5">
    <name type="scientific">Mycobacterium noviomagense</name>
    <dbReference type="NCBI Taxonomy" id="459858"/>
    <lineage>
        <taxon>Bacteria</taxon>
        <taxon>Bacillati</taxon>
        <taxon>Actinomycetota</taxon>
        <taxon>Actinomycetes</taxon>
        <taxon>Mycobacteriales</taxon>
        <taxon>Mycobacteriaceae</taxon>
        <taxon>Mycobacterium</taxon>
    </lineage>
</organism>
<dbReference type="EMBL" id="MVIC01000002">
    <property type="protein sequence ID" value="ORB18240.1"/>
    <property type="molecule type" value="Genomic_DNA"/>
</dbReference>
<dbReference type="SUPFAM" id="SSF46785">
    <property type="entry name" value="Winged helix' DNA-binding domain"/>
    <property type="match status" value="1"/>
</dbReference>
<reference evidence="3 4" key="1">
    <citation type="submission" date="2017-02" db="EMBL/GenBank/DDBJ databases">
        <title>The new phylogeny of genus Mycobacterium.</title>
        <authorList>
            <person name="Tortoli E."/>
            <person name="Trovato A."/>
            <person name="Cirillo D.M."/>
        </authorList>
    </citation>
    <scope>NUCLEOTIDE SEQUENCE [LARGE SCALE GENOMIC DNA]</scope>
    <source>
        <strain evidence="3 4">DSM 45145</strain>
    </source>
</reference>